<evidence type="ECO:0000313" key="2">
    <source>
        <dbReference type="Proteomes" id="UP001595457"/>
    </source>
</evidence>
<gene>
    <name evidence="1" type="ORF">ACFOJE_08360</name>
</gene>
<organism evidence="1 2">
    <name type="scientific">Azotobacter bryophylli</name>
    <dbReference type="NCBI Taxonomy" id="1986537"/>
    <lineage>
        <taxon>Bacteria</taxon>
        <taxon>Pseudomonadati</taxon>
        <taxon>Pseudomonadota</taxon>
        <taxon>Gammaproteobacteria</taxon>
        <taxon>Pseudomonadales</taxon>
        <taxon>Pseudomonadaceae</taxon>
        <taxon>Azotobacter</taxon>
    </lineage>
</organism>
<evidence type="ECO:0000313" key="1">
    <source>
        <dbReference type="EMBL" id="MFC2972224.1"/>
    </source>
</evidence>
<dbReference type="EMBL" id="JBHRSJ010000012">
    <property type="protein sequence ID" value="MFC2972224.1"/>
    <property type="molecule type" value="Genomic_DNA"/>
</dbReference>
<sequence length="122" mass="13919">MTPAQVADWLRANPLTPIQVDCATAVMLKILDGKCKMRPTEKQVMALLYDAIRTQPGERLDPAVHELIREARARLDDAMRERVYEQRVLAETVISRPVMKGFKAAIRERGLLNPRHDQEEAD</sequence>
<keyword evidence="2" id="KW-1185">Reference proteome</keyword>
<protein>
    <submittedName>
        <fullName evidence="1">Uncharacterized protein</fullName>
    </submittedName>
</protein>
<dbReference type="RefSeq" id="WP_377813850.1">
    <property type="nucleotide sequence ID" value="NZ_JBHRSJ010000012.1"/>
</dbReference>
<proteinExistence type="predicted"/>
<accession>A0ABV7ARV1</accession>
<name>A0ABV7ARV1_9GAMM</name>
<reference evidence="2" key="1">
    <citation type="journal article" date="2019" name="Int. J. Syst. Evol. Microbiol.">
        <title>The Global Catalogue of Microorganisms (GCM) 10K type strain sequencing project: providing services to taxonomists for standard genome sequencing and annotation.</title>
        <authorList>
            <consortium name="The Broad Institute Genomics Platform"/>
            <consortium name="The Broad Institute Genome Sequencing Center for Infectious Disease"/>
            <person name="Wu L."/>
            <person name="Ma J."/>
        </authorList>
    </citation>
    <scope>NUCLEOTIDE SEQUENCE [LARGE SCALE GENOMIC DNA]</scope>
    <source>
        <strain evidence="2">KCTC 62195</strain>
    </source>
</reference>
<comment type="caution">
    <text evidence="1">The sequence shown here is derived from an EMBL/GenBank/DDBJ whole genome shotgun (WGS) entry which is preliminary data.</text>
</comment>
<dbReference type="Proteomes" id="UP001595457">
    <property type="component" value="Unassembled WGS sequence"/>
</dbReference>